<dbReference type="GO" id="GO:0005886">
    <property type="term" value="C:plasma membrane"/>
    <property type="evidence" value="ECO:0007669"/>
    <property type="project" value="UniProtKB-SubCell"/>
</dbReference>
<sequence length="223" mass="25268">MRAAGGFTLLELLVALALFSVLSMMTFISIQTMLDSRQQTRQEAERLAAVQMAFARLELDLQQARGRGIRDEYGNRRPAVYYGLNPDEGLSLTRGGRAIQVPGRSGTSLQRLRYRLEDGELLRETWPVLDRGPRLEPFRQRLLEGVEALEIRFLDDQGDWHPRWPPDSASPAEQWPPEGRGEGEEAPPASFPPELLPIGVEIWLELTDWGRIRRLIPISRGEG</sequence>
<evidence type="ECO:0000313" key="12">
    <source>
        <dbReference type="EMBL" id="ADH86925.1"/>
    </source>
</evidence>
<dbReference type="InParanoid" id="D6Z6G0"/>
<dbReference type="STRING" id="589865.DaAHT2_2260"/>
<evidence type="ECO:0000256" key="4">
    <source>
        <dbReference type="ARBA" id="ARBA00022475"/>
    </source>
</evidence>
<proteinExistence type="inferred from homology"/>
<keyword evidence="5" id="KW-0488">Methylation</keyword>
<dbReference type="InterPro" id="IPR010055">
    <property type="entry name" value="T2SS_protein-GspJ"/>
</dbReference>
<dbReference type="Gene3D" id="3.10.610.10">
    <property type="entry name" value="GSPII I/J protein-like"/>
    <property type="match status" value="1"/>
</dbReference>
<evidence type="ECO:0000256" key="8">
    <source>
        <dbReference type="ARBA" id="ARBA00022989"/>
    </source>
</evidence>
<feature type="region of interest" description="Disordered" evidence="10">
    <location>
        <begin position="159"/>
        <end position="193"/>
    </location>
</feature>
<dbReference type="KEGG" id="dak:DaAHT2_2260"/>
<comment type="similarity">
    <text evidence="2">Belongs to the GSP J family.</text>
</comment>
<reference evidence="13" key="1">
    <citation type="submission" date="2010-02" db="EMBL/GenBank/DDBJ databases">
        <title>Complete sequence of Desulfurivibrio alkaliphilus AHT2.</title>
        <authorList>
            <consortium name="US DOE Joint Genome Institute"/>
            <person name="Pitluck S."/>
            <person name="Chertkov O."/>
            <person name="Detter J.C."/>
            <person name="Han C."/>
            <person name="Tapia R."/>
            <person name="Larimer F."/>
            <person name="Land M."/>
            <person name="Hauser L."/>
            <person name="Kyrpides N."/>
            <person name="Mikhailova N."/>
            <person name="Sorokin D.Y."/>
            <person name="Muyzer G."/>
            <person name="Woyke T."/>
        </authorList>
    </citation>
    <scope>NUCLEOTIDE SEQUENCE [LARGE SCALE GENOMIC DNA]</scope>
    <source>
        <strain evidence="13">DSM 19089 / UNIQEM U267 / AHT2</strain>
    </source>
</reference>
<keyword evidence="8 11" id="KW-1133">Transmembrane helix</keyword>
<dbReference type="GO" id="GO:0015628">
    <property type="term" value="P:protein secretion by the type II secretion system"/>
    <property type="evidence" value="ECO:0007669"/>
    <property type="project" value="InterPro"/>
</dbReference>
<dbReference type="SUPFAM" id="SSF54523">
    <property type="entry name" value="Pili subunits"/>
    <property type="match status" value="1"/>
</dbReference>
<dbReference type="Pfam" id="PF07963">
    <property type="entry name" value="N_methyl"/>
    <property type="match status" value="1"/>
</dbReference>
<dbReference type="InterPro" id="IPR045584">
    <property type="entry name" value="Pilin-like"/>
</dbReference>
<keyword evidence="13" id="KW-1185">Reference proteome</keyword>
<evidence type="ECO:0000256" key="2">
    <source>
        <dbReference type="ARBA" id="ARBA00011084"/>
    </source>
</evidence>
<name>D6Z6G0_DESAT</name>
<dbReference type="InterPro" id="IPR051621">
    <property type="entry name" value="T2SS_protein_J"/>
</dbReference>
<dbReference type="NCBIfam" id="TIGR01711">
    <property type="entry name" value="gspJ"/>
    <property type="match status" value="1"/>
</dbReference>
<evidence type="ECO:0000256" key="11">
    <source>
        <dbReference type="SAM" id="Phobius"/>
    </source>
</evidence>
<gene>
    <name evidence="12" type="ordered locus">DaAHT2_2260</name>
</gene>
<evidence type="ECO:0000256" key="3">
    <source>
        <dbReference type="ARBA" id="ARBA00021539"/>
    </source>
</evidence>
<evidence type="ECO:0000256" key="7">
    <source>
        <dbReference type="ARBA" id="ARBA00022692"/>
    </source>
</evidence>
<evidence type="ECO:0000256" key="6">
    <source>
        <dbReference type="ARBA" id="ARBA00022519"/>
    </source>
</evidence>
<dbReference type="GO" id="GO:0015627">
    <property type="term" value="C:type II protein secretion system complex"/>
    <property type="evidence" value="ECO:0007669"/>
    <property type="project" value="InterPro"/>
</dbReference>
<dbReference type="Pfam" id="PF11612">
    <property type="entry name" value="T2SSJ"/>
    <property type="match status" value="1"/>
</dbReference>
<feature type="transmembrane region" description="Helical" evidence="11">
    <location>
        <begin position="12"/>
        <end position="34"/>
    </location>
</feature>
<dbReference type="HOGENOM" id="CLU_093850_1_0_7"/>
<dbReference type="NCBIfam" id="TIGR02532">
    <property type="entry name" value="IV_pilin_GFxxxE"/>
    <property type="match status" value="1"/>
</dbReference>
<keyword evidence="9 11" id="KW-0472">Membrane</keyword>
<keyword evidence="7 11" id="KW-0812">Transmembrane</keyword>
<dbReference type="AlphaFoldDB" id="D6Z6G0"/>
<comment type="subcellular location">
    <subcellularLocation>
        <location evidence="1">Cell inner membrane</location>
        <topology evidence="1">Single-pass membrane protein</topology>
    </subcellularLocation>
</comment>
<keyword evidence="6" id="KW-0997">Cell inner membrane</keyword>
<dbReference type="OrthoDB" id="9794345at2"/>
<dbReference type="InterPro" id="IPR012902">
    <property type="entry name" value="N_methyl_site"/>
</dbReference>
<evidence type="ECO:0000256" key="10">
    <source>
        <dbReference type="SAM" id="MobiDB-lite"/>
    </source>
</evidence>
<dbReference type="Gene3D" id="2.10.70.20">
    <property type="entry name" value="gspk-gspi-gspj complex like domains"/>
    <property type="match status" value="1"/>
</dbReference>
<dbReference type="eggNOG" id="COG4795">
    <property type="taxonomic scope" value="Bacteria"/>
</dbReference>
<evidence type="ECO:0000313" key="13">
    <source>
        <dbReference type="Proteomes" id="UP000001508"/>
    </source>
</evidence>
<keyword evidence="4" id="KW-1003">Cell membrane</keyword>
<evidence type="ECO:0000256" key="5">
    <source>
        <dbReference type="ARBA" id="ARBA00022481"/>
    </source>
</evidence>
<accession>D6Z6G0</accession>
<evidence type="ECO:0000256" key="9">
    <source>
        <dbReference type="ARBA" id="ARBA00023136"/>
    </source>
</evidence>
<dbReference type="PANTHER" id="PTHR39583:SF2">
    <property type="entry name" value="TYPE II SECRETION SYSTEM PROTEIN J"/>
    <property type="match status" value="1"/>
</dbReference>
<organism evidence="12 13">
    <name type="scientific">Desulfurivibrio alkaliphilus (strain DSM 19089 / UNIQEM U267 / AHT2)</name>
    <dbReference type="NCBI Taxonomy" id="589865"/>
    <lineage>
        <taxon>Bacteria</taxon>
        <taxon>Pseudomonadati</taxon>
        <taxon>Thermodesulfobacteriota</taxon>
        <taxon>Desulfobulbia</taxon>
        <taxon>Desulfobulbales</taxon>
        <taxon>Desulfobulbaceae</taxon>
        <taxon>Desulfurivibrio</taxon>
    </lineage>
</organism>
<protein>
    <recommendedName>
        <fullName evidence="3">Type II secretion system protein J</fullName>
    </recommendedName>
</protein>
<dbReference type="EMBL" id="CP001940">
    <property type="protein sequence ID" value="ADH86925.1"/>
    <property type="molecule type" value="Genomic_DNA"/>
</dbReference>
<dbReference type="Proteomes" id="UP000001508">
    <property type="component" value="Chromosome"/>
</dbReference>
<dbReference type="RefSeq" id="WP_013164439.1">
    <property type="nucleotide sequence ID" value="NC_014216.1"/>
</dbReference>
<dbReference type="PANTHER" id="PTHR39583">
    <property type="entry name" value="TYPE II SECRETION SYSTEM PROTEIN J-RELATED"/>
    <property type="match status" value="1"/>
</dbReference>
<evidence type="ECO:0000256" key="1">
    <source>
        <dbReference type="ARBA" id="ARBA00004377"/>
    </source>
</evidence>
<dbReference type="PROSITE" id="PS00409">
    <property type="entry name" value="PROKAR_NTER_METHYL"/>
    <property type="match status" value="1"/>
</dbReference>